<name>A0A4S2KZT9_9HYME</name>
<sequence length="347" mass="40871">MDTDILRVILRSYSDAENVDQSENNENMSKKTLLCIQSDTVLNALCLSLNNLLCYKISKEAYQRYSIRLLIIDVLRTCCRTTSTFKHLRIFTSKENSFKFMNILLDKYLTDDVLIKCYSENILICLTLSVIHLSVKNEIFMRHTDRLLVKLLHVETNDKIKRLLHNALCSNLHLRLSTKEEIYALQKFKLIEEPLFNSFVYMVPTLKKRNHIANRSNDEEMLNKLLELGARSAYIFQLMFNFLKELLVQLQYASAVLDFTASMLKRISRSCETYNRDIVDLYPRKLRSCVILLRISPKHHTAQTRKYALQTMKQIYNENKDVPLIFMSHFLEWLECFATYITNNMQS</sequence>
<proteinExistence type="predicted"/>
<evidence type="ECO:0000313" key="1">
    <source>
        <dbReference type="EMBL" id="TGZ53708.1"/>
    </source>
</evidence>
<gene>
    <name evidence="1" type="ORF">DBV15_06460</name>
</gene>
<organism evidence="1 2">
    <name type="scientific">Temnothorax longispinosus</name>
    <dbReference type="NCBI Taxonomy" id="300112"/>
    <lineage>
        <taxon>Eukaryota</taxon>
        <taxon>Metazoa</taxon>
        <taxon>Ecdysozoa</taxon>
        <taxon>Arthropoda</taxon>
        <taxon>Hexapoda</taxon>
        <taxon>Insecta</taxon>
        <taxon>Pterygota</taxon>
        <taxon>Neoptera</taxon>
        <taxon>Endopterygota</taxon>
        <taxon>Hymenoptera</taxon>
        <taxon>Apocrita</taxon>
        <taxon>Aculeata</taxon>
        <taxon>Formicoidea</taxon>
        <taxon>Formicidae</taxon>
        <taxon>Myrmicinae</taxon>
        <taxon>Temnothorax</taxon>
    </lineage>
</organism>
<accession>A0A4S2KZT9</accession>
<comment type="caution">
    <text evidence="1">The sequence shown here is derived from an EMBL/GenBank/DDBJ whole genome shotgun (WGS) entry which is preliminary data.</text>
</comment>
<evidence type="ECO:0000313" key="2">
    <source>
        <dbReference type="Proteomes" id="UP000310200"/>
    </source>
</evidence>
<dbReference type="Proteomes" id="UP000310200">
    <property type="component" value="Unassembled WGS sequence"/>
</dbReference>
<keyword evidence="2" id="KW-1185">Reference proteome</keyword>
<reference evidence="1 2" key="1">
    <citation type="journal article" date="2019" name="Philos. Trans. R. Soc. Lond., B, Biol. Sci.">
        <title>Ant behaviour and brain gene expression of defending hosts depend on the ecological success of the intruding social parasite.</title>
        <authorList>
            <person name="Kaur R."/>
            <person name="Stoldt M."/>
            <person name="Jongepier E."/>
            <person name="Feldmeyer B."/>
            <person name="Menzel F."/>
            <person name="Bornberg-Bauer E."/>
            <person name="Foitzik S."/>
        </authorList>
    </citation>
    <scope>NUCLEOTIDE SEQUENCE [LARGE SCALE GENOMIC DNA]</scope>
    <source>
        <tissue evidence="1">Whole body</tissue>
    </source>
</reference>
<dbReference type="EMBL" id="QBLH01000962">
    <property type="protein sequence ID" value="TGZ53708.1"/>
    <property type="molecule type" value="Genomic_DNA"/>
</dbReference>
<protein>
    <submittedName>
        <fullName evidence="1">Uncharacterized protein</fullName>
    </submittedName>
</protein>
<dbReference type="AlphaFoldDB" id="A0A4S2KZT9"/>